<evidence type="ECO:0000256" key="5">
    <source>
        <dbReference type="ARBA" id="ARBA00022801"/>
    </source>
</evidence>
<dbReference type="PANTHER" id="PTHR11596:SF5">
    <property type="entry name" value="ALKALINE PHOSPHATASE"/>
    <property type="match status" value="1"/>
</dbReference>
<evidence type="ECO:0000256" key="11">
    <source>
        <dbReference type="RuleBase" id="RU003947"/>
    </source>
</evidence>
<reference evidence="14 15" key="2">
    <citation type="journal article" date="2012" name="Open Biol.">
        <title>Characteristics of nucleosomes and linker DNA regions on the genome of the basidiomycete Mixia osmundae revealed by mono- and dinucleosome mapping.</title>
        <authorList>
            <person name="Nishida H."/>
            <person name="Kondo S."/>
            <person name="Matsumoto T."/>
            <person name="Suzuki Y."/>
            <person name="Yoshikawa H."/>
            <person name="Taylor T.D."/>
            <person name="Sugiyama J."/>
        </authorList>
    </citation>
    <scope>NUCLEOTIDE SEQUENCE [LARGE SCALE GENOMIC DNA]</scope>
    <source>
        <strain evidence="15">CBS 9802 / IAM 14324 / JCM 22182 / KY 12970</strain>
    </source>
</reference>
<evidence type="ECO:0000256" key="1">
    <source>
        <dbReference type="ARBA" id="ARBA00005984"/>
    </source>
</evidence>
<comment type="similarity">
    <text evidence="1 10">Belongs to the alkaline phosphatase family.</text>
</comment>
<dbReference type="SMART" id="SM00098">
    <property type="entry name" value="alkPPc"/>
    <property type="match status" value="1"/>
</dbReference>
<comment type="caution">
    <text evidence="14">The sequence shown here is derived from an EMBL/GenBank/DDBJ whole genome shotgun (WGS) entry which is preliminary data.</text>
</comment>
<dbReference type="InterPro" id="IPR018299">
    <property type="entry name" value="Alkaline_phosphatase_AS"/>
</dbReference>
<evidence type="ECO:0000256" key="9">
    <source>
        <dbReference type="PIRSR" id="PIRSR601952-2"/>
    </source>
</evidence>
<comment type="cofactor">
    <cofactor evidence="9">
        <name>Mg(2+)</name>
        <dbReference type="ChEBI" id="CHEBI:18420"/>
    </cofactor>
    <text evidence="9">Binds 1 Mg(2+) ion.</text>
</comment>
<dbReference type="InterPro" id="IPR017850">
    <property type="entry name" value="Alkaline_phosphatase_core_sf"/>
</dbReference>
<dbReference type="EMBL" id="BABT02000046">
    <property type="protein sequence ID" value="GAA94740.1"/>
    <property type="molecule type" value="Genomic_DNA"/>
</dbReference>
<dbReference type="AlphaFoldDB" id="G7DVY0"/>
<evidence type="ECO:0000256" key="7">
    <source>
        <dbReference type="ARBA" id="ARBA00022842"/>
    </source>
</evidence>
<keyword evidence="13" id="KW-1133">Transmembrane helix</keyword>
<dbReference type="EC" id="3.1.3.1" evidence="2 11"/>
<keyword evidence="13" id="KW-0812">Transmembrane</keyword>
<keyword evidence="15" id="KW-1185">Reference proteome</keyword>
<dbReference type="FunCoup" id="G7DVY0">
    <property type="interactions" value="101"/>
</dbReference>
<dbReference type="GO" id="GO:0000329">
    <property type="term" value="C:fungal-type vacuole membrane"/>
    <property type="evidence" value="ECO:0007669"/>
    <property type="project" value="TreeGrafter"/>
</dbReference>
<dbReference type="Proteomes" id="UP000009131">
    <property type="component" value="Unassembled WGS sequence"/>
</dbReference>
<dbReference type="Gene3D" id="1.10.60.40">
    <property type="match status" value="1"/>
</dbReference>
<proteinExistence type="inferred from homology"/>
<feature type="binding site" evidence="9">
    <location>
        <position position="429"/>
    </location>
    <ligand>
        <name>Zn(2+)</name>
        <dbReference type="ChEBI" id="CHEBI:29105"/>
        <label>2</label>
    </ligand>
</feature>
<feature type="compositionally biased region" description="Basic and acidic residues" evidence="12">
    <location>
        <begin position="1"/>
        <end position="23"/>
    </location>
</feature>
<dbReference type="STRING" id="764103.G7DVY0"/>
<keyword evidence="13" id="KW-0472">Membrane</keyword>
<evidence type="ECO:0000313" key="14">
    <source>
        <dbReference type="EMBL" id="GAA94740.1"/>
    </source>
</evidence>
<evidence type="ECO:0000256" key="6">
    <source>
        <dbReference type="ARBA" id="ARBA00022833"/>
    </source>
</evidence>
<comment type="catalytic activity">
    <reaction evidence="11">
        <text>a phosphate monoester + H2O = an alcohol + phosphate</text>
        <dbReference type="Rhea" id="RHEA:15017"/>
        <dbReference type="ChEBI" id="CHEBI:15377"/>
        <dbReference type="ChEBI" id="CHEBI:30879"/>
        <dbReference type="ChEBI" id="CHEBI:43474"/>
        <dbReference type="ChEBI" id="CHEBI:67140"/>
        <dbReference type="EC" id="3.1.3.1"/>
    </reaction>
</comment>
<keyword evidence="7 9" id="KW-0460">Magnesium</keyword>
<dbReference type="PANTHER" id="PTHR11596">
    <property type="entry name" value="ALKALINE PHOSPHATASE"/>
    <property type="match status" value="1"/>
</dbReference>
<evidence type="ECO:0000256" key="12">
    <source>
        <dbReference type="SAM" id="MobiDB-lite"/>
    </source>
</evidence>
<dbReference type="OMA" id="NHENTWI"/>
<feature type="binding site" evidence="9">
    <location>
        <position position="281"/>
    </location>
    <ligand>
        <name>Mg(2+)</name>
        <dbReference type="ChEBI" id="CHEBI:18420"/>
    </ligand>
</feature>
<sequence length="655" mass="71967">MASLPPERDSVVSGEQMERKYDSVEPNWEENEPPSFQRAADDSLDESTQPLTGDTGRERLLSRVDLEAQPNGTDLHEKGLRADGAKSEYVLPTTFVNAPRRKPPGTALIIAFLLVLFGIGYLIAAGVTTFTRYGHTLKVNVILMISDGFGVTSETFAREYLQYLKDIEHPSAVSGGRWDFPEGFKGVDELNSFGGSPKQRSFGILPLDQILVGASRTRSADSLVTDSAAGATAFACGLKTFNGAIGVEPTERLPCGTVLEAAKHRGYLTGLVVTSRITHATPATFYAHVADRDAESRIADFLVGDHPLGMQVDYALGGGLCFFLPNTTAGSCRNDDQDMLAKGRKNSRKFIFNATDLRAQSSTADSLNTVGLFNSDHMDYEVDRESRDESTREPSLVEMASKAIDTLSAAAARKSAHGYFLMIEGSRIDHAGHSNDPIAHVYDILAYQETVRTVKQYVDKQNEAGWPTVMVSVSDHETGGLSLARQLSDAYPEYAYYPDALLGATHSTIYLAQELAKQSPASRDYVSSTIFAEGLNITDYTEAEMSTVLDEYSNVARMDNHLADMVSRRAQMGWATHGHSGMDVNLYAYGYQSTKLRGNIENTEIGKFIIDLMQIDVPQITKDLTRNVKQWYSPHTDKHADEHGLVGVAHYHHEF</sequence>
<dbReference type="PRINTS" id="PR00113">
    <property type="entry name" value="ALKPHPHTASE"/>
</dbReference>
<dbReference type="Gene3D" id="3.40.720.10">
    <property type="entry name" value="Alkaline Phosphatase, subunit A"/>
    <property type="match status" value="1"/>
</dbReference>
<dbReference type="PROSITE" id="PS00123">
    <property type="entry name" value="ALKALINE_PHOSPHATASE"/>
    <property type="match status" value="1"/>
</dbReference>
<evidence type="ECO:0000256" key="13">
    <source>
        <dbReference type="SAM" id="Phobius"/>
    </source>
</evidence>
<feature type="active site" description="Phosphoserine intermediate" evidence="8">
    <location>
        <position position="227"/>
    </location>
</feature>
<dbReference type="GO" id="GO:0046872">
    <property type="term" value="F:metal ion binding"/>
    <property type="evidence" value="ECO:0007669"/>
    <property type="project" value="UniProtKB-KW"/>
</dbReference>
<dbReference type="eggNOG" id="KOG4126">
    <property type="taxonomic scope" value="Eukaryota"/>
</dbReference>
<dbReference type="CDD" id="cd16012">
    <property type="entry name" value="ALP"/>
    <property type="match status" value="1"/>
</dbReference>
<dbReference type="Pfam" id="PF00245">
    <property type="entry name" value="Alk_phosphatase"/>
    <property type="match status" value="1"/>
</dbReference>
<dbReference type="InterPro" id="IPR001952">
    <property type="entry name" value="Alkaline_phosphatase"/>
</dbReference>
<feature type="region of interest" description="Disordered" evidence="12">
    <location>
        <begin position="1"/>
        <end position="57"/>
    </location>
</feature>
<protein>
    <recommendedName>
        <fullName evidence="2 11">Alkaline phosphatase</fullName>
        <ecNumber evidence="2 11">3.1.3.1</ecNumber>
    </recommendedName>
</protein>
<keyword evidence="3" id="KW-0597">Phosphoprotein</keyword>
<name>G7DVY0_MIXOS</name>
<evidence type="ECO:0000256" key="4">
    <source>
        <dbReference type="ARBA" id="ARBA00022723"/>
    </source>
</evidence>
<keyword evidence="4 9" id="KW-0479">Metal-binding</keyword>
<dbReference type="HOGENOM" id="CLU_008539_6_0_1"/>
<evidence type="ECO:0000256" key="3">
    <source>
        <dbReference type="ARBA" id="ARBA00022553"/>
    </source>
</evidence>
<feature type="binding site" evidence="9">
    <location>
        <position position="579"/>
    </location>
    <ligand>
        <name>Zn(2+)</name>
        <dbReference type="ChEBI" id="CHEBI:29105"/>
        <label>2</label>
    </ligand>
</feature>
<evidence type="ECO:0000256" key="10">
    <source>
        <dbReference type="RuleBase" id="RU003946"/>
    </source>
</evidence>
<feature type="transmembrane region" description="Helical" evidence="13">
    <location>
        <begin position="107"/>
        <end position="130"/>
    </location>
</feature>
<dbReference type="GO" id="GO:0004035">
    <property type="term" value="F:alkaline phosphatase activity"/>
    <property type="evidence" value="ECO:0007669"/>
    <property type="project" value="UniProtKB-EC"/>
</dbReference>
<feature type="binding site" evidence="9">
    <location>
        <position position="433"/>
    </location>
    <ligand>
        <name>Zn(2+)</name>
        <dbReference type="ChEBI" id="CHEBI:29105"/>
        <label>2</label>
    </ligand>
</feature>
<feature type="binding site" evidence="9">
    <location>
        <position position="279"/>
    </location>
    <ligand>
        <name>Mg(2+)</name>
        <dbReference type="ChEBI" id="CHEBI:18420"/>
    </ligand>
</feature>
<evidence type="ECO:0000256" key="2">
    <source>
        <dbReference type="ARBA" id="ARBA00012647"/>
    </source>
</evidence>
<feature type="binding site" evidence="9">
    <location>
        <position position="475"/>
    </location>
    <ligand>
        <name>Zn(2+)</name>
        <dbReference type="ChEBI" id="CHEBI:29105"/>
        <label>2</label>
    </ligand>
</feature>
<comment type="cofactor">
    <cofactor evidence="9">
        <name>Zn(2+)</name>
        <dbReference type="ChEBI" id="CHEBI:29105"/>
    </cofactor>
    <text evidence="9">Binds 2 Zn(2+) ions.</text>
</comment>
<dbReference type="InParanoid" id="G7DVY0"/>
<feature type="binding site" evidence="9">
    <location>
        <position position="476"/>
    </location>
    <ligand>
        <name>Zn(2+)</name>
        <dbReference type="ChEBI" id="CHEBI:29105"/>
        <label>2</label>
    </ligand>
</feature>
<gene>
    <name evidence="14" type="primary">Mo01394</name>
    <name evidence="14" type="ORF">E5Q_01394</name>
</gene>
<feature type="binding site" evidence="9">
    <location>
        <position position="424"/>
    </location>
    <ligand>
        <name>Mg(2+)</name>
        <dbReference type="ChEBI" id="CHEBI:18420"/>
    </ligand>
</feature>
<keyword evidence="5 11" id="KW-0378">Hydrolase</keyword>
<organism evidence="14 15">
    <name type="scientific">Mixia osmundae (strain CBS 9802 / IAM 14324 / JCM 22182 / KY 12970)</name>
    <dbReference type="NCBI Taxonomy" id="764103"/>
    <lineage>
        <taxon>Eukaryota</taxon>
        <taxon>Fungi</taxon>
        <taxon>Dikarya</taxon>
        <taxon>Basidiomycota</taxon>
        <taxon>Pucciniomycotina</taxon>
        <taxon>Mixiomycetes</taxon>
        <taxon>Mixiales</taxon>
        <taxon>Mixiaceae</taxon>
        <taxon>Mixia</taxon>
    </lineage>
</organism>
<dbReference type="OrthoDB" id="5818554at2759"/>
<dbReference type="RefSeq" id="XP_014568151.1">
    <property type="nucleotide sequence ID" value="XM_014712665.1"/>
</dbReference>
<keyword evidence="6 9" id="KW-0862">Zinc</keyword>
<reference evidence="14 15" key="1">
    <citation type="journal article" date="2011" name="J. Gen. Appl. Microbiol.">
        <title>Draft genome sequencing of the enigmatic basidiomycete Mixia osmundae.</title>
        <authorList>
            <person name="Nishida H."/>
            <person name="Nagatsuka Y."/>
            <person name="Sugiyama J."/>
        </authorList>
    </citation>
    <scope>NUCLEOTIDE SEQUENCE [LARGE SCALE GENOMIC DNA]</scope>
    <source>
        <strain evidence="15">CBS 9802 / IAM 14324 / JCM 22182 / KY 12970</strain>
    </source>
</reference>
<accession>G7DVY0</accession>
<dbReference type="SUPFAM" id="SSF53649">
    <property type="entry name" value="Alkaline phosphatase-like"/>
    <property type="match status" value="1"/>
</dbReference>
<evidence type="ECO:0000313" key="15">
    <source>
        <dbReference type="Proteomes" id="UP000009131"/>
    </source>
</evidence>
<evidence type="ECO:0000256" key="8">
    <source>
        <dbReference type="PIRSR" id="PIRSR601952-1"/>
    </source>
</evidence>